<sequence>MYKVPSICVENSAADSDDEVIQSHKSQPGWLSVPDVNYHSETLDEFVFDPQKYKEDLASYHLVKDSLVPGHLYITAKSKDRKTGLEHALVSVQIFRKGRPYCSRLTASKRECPTYALFFPCNQSHDVNYPTAICLNLAHSRVVRVDKKRFHIVTHSSDYSFLQAEVSDEGELNFWIDVFTRSDKNSKPLISAGQTSSAPNSPTRQWGSQCKGKLDSVVPFSAFHRSTEVLNDIMEAENE</sequence>
<organism evidence="2 3">
    <name type="scientific">Calicophoron daubneyi</name>
    <name type="common">Rumen fluke</name>
    <name type="synonym">Paramphistomum daubneyi</name>
    <dbReference type="NCBI Taxonomy" id="300641"/>
    <lineage>
        <taxon>Eukaryota</taxon>
        <taxon>Metazoa</taxon>
        <taxon>Spiralia</taxon>
        <taxon>Lophotrochozoa</taxon>
        <taxon>Platyhelminthes</taxon>
        <taxon>Trematoda</taxon>
        <taxon>Digenea</taxon>
        <taxon>Plagiorchiida</taxon>
        <taxon>Pronocephalata</taxon>
        <taxon>Paramphistomoidea</taxon>
        <taxon>Paramphistomidae</taxon>
        <taxon>Calicophoron</taxon>
    </lineage>
</organism>
<dbReference type="Proteomes" id="UP001497525">
    <property type="component" value="Unassembled WGS sequence"/>
</dbReference>
<name>A0AAV2TM32_CALDB</name>
<comment type="caution">
    <text evidence="2">The sequence shown here is derived from an EMBL/GenBank/DDBJ whole genome shotgun (WGS) entry which is preliminary data.</text>
</comment>
<gene>
    <name evidence="2" type="ORF">CDAUBV1_LOCUS11795</name>
</gene>
<evidence type="ECO:0008006" key="4">
    <source>
        <dbReference type="Google" id="ProtNLM"/>
    </source>
</evidence>
<dbReference type="EMBL" id="CAXLJL010000401">
    <property type="protein sequence ID" value="CAL5137492.1"/>
    <property type="molecule type" value="Genomic_DNA"/>
</dbReference>
<evidence type="ECO:0000256" key="1">
    <source>
        <dbReference type="SAM" id="MobiDB-lite"/>
    </source>
</evidence>
<proteinExistence type="predicted"/>
<reference evidence="2" key="1">
    <citation type="submission" date="2024-06" db="EMBL/GenBank/DDBJ databases">
        <authorList>
            <person name="Liu X."/>
            <person name="Lenzi L."/>
            <person name="Haldenby T S."/>
            <person name="Uol C."/>
        </authorList>
    </citation>
    <scope>NUCLEOTIDE SEQUENCE</scope>
</reference>
<feature type="region of interest" description="Disordered" evidence="1">
    <location>
        <begin position="187"/>
        <end position="207"/>
    </location>
</feature>
<evidence type="ECO:0000313" key="3">
    <source>
        <dbReference type="Proteomes" id="UP001497525"/>
    </source>
</evidence>
<dbReference type="AlphaFoldDB" id="A0AAV2TM32"/>
<accession>A0AAV2TM32</accession>
<protein>
    <recommendedName>
        <fullName evidence="4">PH domain-containing protein</fullName>
    </recommendedName>
</protein>
<evidence type="ECO:0000313" key="2">
    <source>
        <dbReference type="EMBL" id="CAL5137492.1"/>
    </source>
</evidence>
<feature type="compositionally biased region" description="Polar residues" evidence="1">
    <location>
        <begin position="192"/>
        <end position="207"/>
    </location>
</feature>